<dbReference type="OrthoDB" id="384253at2"/>
<accession>A0A3D8PZR8</accession>
<sequence>MLISGKYSTAFRKMKDKLIIGGDMINYGPERSADVLEWIKERTRSYLENNLIMVGNHEEMMICS</sequence>
<proteinExistence type="predicted"/>
<name>A0A3D8PZR8_9BACI</name>
<dbReference type="RefSeq" id="WP_115771706.1">
    <property type="nucleotide sequence ID" value="NZ_PIOC01000004.1"/>
</dbReference>
<gene>
    <name evidence="1" type="ORF">CWR48_03710</name>
</gene>
<evidence type="ECO:0000313" key="1">
    <source>
        <dbReference type="EMBL" id="RDW21077.1"/>
    </source>
</evidence>
<dbReference type="SUPFAM" id="SSF56300">
    <property type="entry name" value="Metallo-dependent phosphatases"/>
    <property type="match status" value="1"/>
</dbReference>
<keyword evidence="2" id="KW-1185">Reference proteome</keyword>
<dbReference type="InterPro" id="IPR029052">
    <property type="entry name" value="Metallo-depent_PP-like"/>
</dbReference>
<dbReference type="AlphaFoldDB" id="A0A3D8PZR8"/>
<dbReference type="EMBL" id="PIOC01000004">
    <property type="protein sequence ID" value="RDW21077.1"/>
    <property type="molecule type" value="Genomic_DNA"/>
</dbReference>
<evidence type="ECO:0000313" key="2">
    <source>
        <dbReference type="Proteomes" id="UP000257143"/>
    </source>
</evidence>
<comment type="caution">
    <text evidence="1">The sequence shown here is derived from an EMBL/GenBank/DDBJ whole genome shotgun (WGS) entry which is preliminary data.</text>
</comment>
<organism evidence="1 2">
    <name type="scientific">Oceanobacillus arenosus</name>
    <dbReference type="NCBI Taxonomy" id="1229153"/>
    <lineage>
        <taxon>Bacteria</taxon>
        <taxon>Bacillati</taxon>
        <taxon>Bacillota</taxon>
        <taxon>Bacilli</taxon>
        <taxon>Bacillales</taxon>
        <taxon>Bacillaceae</taxon>
        <taxon>Oceanobacillus</taxon>
    </lineage>
</organism>
<protein>
    <recommendedName>
        <fullName evidence="3">Calcineurin-like phosphoesterase domain-containing protein</fullName>
    </recommendedName>
</protein>
<reference evidence="2" key="1">
    <citation type="submission" date="2017-11" db="EMBL/GenBank/DDBJ databases">
        <authorList>
            <person name="Zhu W."/>
        </authorList>
    </citation>
    <scope>NUCLEOTIDE SEQUENCE [LARGE SCALE GENOMIC DNA]</scope>
    <source>
        <strain evidence="2">CAU 1183</strain>
    </source>
</reference>
<dbReference type="Proteomes" id="UP000257143">
    <property type="component" value="Unassembled WGS sequence"/>
</dbReference>
<dbReference type="Gene3D" id="3.60.21.10">
    <property type="match status" value="1"/>
</dbReference>
<evidence type="ECO:0008006" key="3">
    <source>
        <dbReference type="Google" id="ProtNLM"/>
    </source>
</evidence>